<dbReference type="PANTHER" id="PTHR30349">
    <property type="entry name" value="PHAGE INTEGRASE-RELATED"/>
    <property type="match status" value="1"/>
</dbReference>
<evidence type="ECO:0000259" key="4">
    <source>
        <dbReference type="PROSITE" id="PS51898"/>
    </source>
</evidence>
<dbReference type="RefSeq" id="WP_283267284.1">
    <property type="nucleotide sequence ID" value="NZ_CP125669.1"/>
</dbReference>
<protein>
    <submittedName>
        <fullName evidence="5">Site-specific integrase</fullName>
    </submittedName>
</protein>
<evidence type="ECO:0000256" key="2">
    <source>
        <dbReference type="ARBA" id="ARBA00023125"/>
    </source>
</evidence>
<dbReference type="SUPFAM" id="SSF56349">
    <property type="entry name" value="DNA breaking-rejoining enzymes"/>
    <property type="match status" value="1"/>
</dbReference>
<dbReference type="Gene3D" id="1.10.443.10">
    <property type="entry name" value="Intergrase catalytic core"/>
    <property type="match status" value="1"/>
</dbReference>
<keyword evidence="3" id="KW-0233">DNA recombination</keyword>
<dbReference type="InterPro" id="IPR010998">
    <property type="entry name" value="Integrase_recombinase_N"/>
</dbReference>
<gene>
    <name evidence="5" type="ORF">QLH32_17410</name>
</gene>
<sequence length="318" mass="37095">MATYQKRNGRITAMVRIKPHPVKSKTFDTMRDAKAWAQKLEVKLRNEKIQVFDHIIFKDALIEYRDTVTIKKKGAKYETYKINNLLRIMKCDIPLKDVTKDFLIKWREVRLEKVQGATARRELKLLQGFFTWCIDVKSWLGENPVKGMQLPKASNHRERVISDEEVSEVTKYMSNELKDIFLLALETGMRQSEICRLTWDRVFIERSFLRLEVTKNGKAREVPLSNAAKEILKRYKVAKKTGRVFSYDDPAEICNDFIEAKEKGKMSGFTFHDARHTAATRIAQKIQVLDLCRMFGWSNPKQAMVYYNATATEIASRL</sequence>
<evidence type="ECO:0000313" key="6">
    <source>
        <dbReference type="Proteomes" id="UP001229836"/>
    </source>
</evidence>
<dbReference type="InterPro" id="IPR050090">
    <property type="entry name" value="Tyrosine_recombinase_XerCD"/>
</dbReference>
<dbReference type="InterPro" id="IPR011010">
    <property type="entry name" value="DNA_brk_join_enz"/>
</dbReference>
<evidence type="ECO:0000256" key="3">
    <source>
        <dbReference type="ARBA" id="ARBA00023172"/>
    </source>
</evidence>
<organism evidence="5 6">
    <name type="scientific">Acinetobacter corruptisaponis</name>
    <dbReference type="NCBI Taxonomy" id="3045147"/>
    <lineage>
        <taxon>Bacteria</taxon>
        <taxon>Pseudomonadati</taxon>
        <taxon>Pseudomonadota</taxon>
        <taxon>Gammaproteobacteria</taxon>
        <taxon>Moraxellales</taxon>
        <taxon>Moraxellaceae</taxon>
        <taxon>Acinetobacter</taxon>
    </lineage>
</organism>
<dbReference type="Proteomes" id="UP001229836">
    <property type="component" value="Chromosome"/>
</dbReference>
<name>A0ABY8S2X2_9GAMM</name>
<dbReference type="EMBL" id="CP125669">
    <property type="protein sequence ID" value="WHP05756.1"/>
    <property type="molecule type" value="Genomic_DNA"/>
</dbReference>
<dbReference type="Gene3D" id="1.10.150.130">
    <property type="match status" value="1"/>
</dbReference>
<accession>A0ABY8S2X2</accession>
<reference evidence="5 6" key="1">
    <citation type="submission" date="2023-05" db="EMBL/GenBank/DDBJ databases">
        <title>The complete genome of Acinetobacter sp. nov KCTC 92772.</title>
        <authorList>
            <person name="Zhou G."/>
        </authorList>
    </citation>
    <scope>NUCLEOTIDE SEQUENCE [LARGE SCALE GENOMIC DNA]</scope>
    <source>
        <strain evidence="5 6">KCTC 92772</strain>
    </source>
</reference>
<keyword evidence="6" id="KW-1185">Reference proteome</keyword>
<dbReference type="Pfam" id="PF00589">
    <property type="entry name" value="Phage_integrase"/>
    <property type="match status" value="1"/>
</dbReference>
<proteinExistence type="predicted"/>
<dbReference type="PANTHER" id="PTHR30349:SF94">
    <property type="entry name" value="INTEGRASE_RECOMBINASE HI_1414-RELATED"/>
    <property type="match status" value="1"/>
</dbReference>
<keyword evidence="2" id="KW-0238">DNA-binding</keyword>
<dbReference type="CDD" id="cd00796">
    <property type="entry name" value="INT_Rci_Hp1_C"/>
    <property type="match status" value="1"/>
</dbReference>
<feature type="domain" description="Tyr recombinase" evidence="4">
    <location>
        <begin position="156"/>
        <end position="318"/>
    </location>
</feature>
<keyword evidence="1" id="KW-0229">DNA integration</keyword>
<dbReference type="InterPro" id="IPR057084">
    <property type="entry name" value="Int_N"/>
</dbReference>
<dbReference type="InterPro" id="IPR002104">
    <property type="entry name" value="Integrase_catalytic"/>
</dbReference>
<dbReference type="PROSITE" id="PS51898">
    <property type="entry name" value="TYR_RECOMBINASE"/>
    <property type="match status" value="1"/>
</dbReference>
<evidence type="ECO:0000313" key="5">
    <source>
        <dbReference type="EMBL" id="WHP05756.1"/>
    </source>
</evidence>
<evidence type="ECO:0000256" key="1">
    <source>
        <dbReference type="ARBA" id="ARBA00022908"/>
    </source>
</evidence>
<dbReference type="InterPro" id="IPR013762">
    <property type="entry name" value="Integrase-like_cat_sf"/>
</dbReference>
<dbReference type="Pfam" id="PF24624">
    <property type="entry name" value="Int_N"/>
    <property type="match status" value="1"/>
</dbReference>